<protein>
    <submittedName>
        <fullName evidence="1">Uncharacterized protein</fullName>
    </submittedName>
</protein>
<sequence length="37" mass="4413">MDKIHLNLIKRDLFKFKLMVFLIKALNNISYHILVIG</sequence>
<proteinExistence type="predicted"/>
<dbReference type="KEGG" id="cant:NCTC13489_02784"/>
<dbReference type="EMBL" id="LR134441">
    <property type="protein sequence ID" value="VEI01499.1"/>
    <property type="molecule type" value="Genomic_DNA"/>
</dbReference>
<gene>
    <name evidence="1" type="ORF">NCTC13489_02784</name>
</gene>
<evidence type="ECO:0000313" key="1">
    <source>
        <dbReference type="EMBL" id="VEI01499.1"/>
    </source>
</evidence>
<evidence type="ECO:0000313" key="2">
    <source>
        <dbReference type="Proteomes" id="UP000270036"/>
    </source>
</evidence>
<organism evidence="1 2">
    <name type="scientific">Kaistella antarctica</name>
    <dbReference type="NCBI Taxonomy" id="266748"/>
    <lineage>
        <taxon>Bacteria</taxon>
        <taxon>Pseudomonadati</taxon>
        <taxon>Bacteroidota</taxon>
        <taxon>Flavobacteriia</taxon>
        <taxon>Flavobacteriales</taxon>
        <taxon>Weeksellaceae</taxon>
        <taxon>Chryseobacterium group</taxon>
        <taxon>Kaistella</taxon>
    </lineage>
</organism>
<dbReference type="Proteomes" id="UP000270036">
    <property type="component" value="Chromosome"/>
</dbReference>
<reference evidence="1 2" key="1">
    <citation type="submission" date="2018-12" db="EMBL/GenBank/DDBJ databases">
        <authorList>
            <consortium name="Pathogen Informatics"/>
        </authorList>
    </citation>
    <scope>NUCLEOTIDE SEQUENCE [LARGE SCALE GENOMIC DNA]</scope>
    <source>
        <strain evidence="1 2">NCTC13489</strain>
    </source>
</reference>
<name>A0A448NUR9_9FLAO</name>
<accession>A0A448NUR9</accession>
<dbReference type="AlphaFoldDB" id="A0A448NUR9"/>